<geneLocation type="plasmid" evidence="1 2">
    <name>pR132502</name>
</geneLocation>
<dbReference type="EMBL" id="CP001624">
    <property type="protein sequence ID" value="ACS60018.1"/>
    <property type="molecule type" value="Genomic_DNA"/>
</dbReference>
<dbReference type="OrthoDB" id="8368913at2"/>
<keyword evidence="1" id="KW-0614">Plasmid</keyword>
<sequence length="106" mass="11722">MLDNVKKPAKKKSAFDAWWSALPLTIRESNDEAFARRCFRAGQAVGSRPAKNKYKLRAGRLVVSVWATNSRDAAREAAIELDYRVAKAGKRPPGSGWKLTPVADHA</sequence>
<dbReference type="KEGG" id="rlg:Rleg_6996"/>
<reference evidence="1 2" key="1">
    <citation type="journal article" date="2010" name="Stand. Genomic Sci.">
        <title>Complete genome sequence of Rhizobium leguminosarum bv. trifolii strain WSM1325, an effective microsymbiont of annual Mediterranean clovers.</title>
        <authorList>
            <person name="Reeve W."/>
            <person name="O'Hara G."/>
            <person name="Chain P."/>
            <person name="Ardley J."/>
            <person name="Brau L."/>
            <person name="Nandesena K."/>
            <person name="Tiwari R."/>
            <person name="Copeland A."/>
            <person name="Nolan M."/>
            <person name="Han C."/>
            <person name="Brettin T."/>
            <person name="Land M."/>
            <person name="Ovchinikova G."/>
            <person name="Ivanova N."/>
            <person name="Mavromatis K."/>
            <person name="Markowitz V."/>
            <person name="Kyrpides N."/>
            <person name="Melino V."/>
            <person name="Denton M."/>
            <person name="Yates R."/>
            <person name="Howieson J."/>
        </authorList>
    </citation>
    <scope>NUCLEOTIDE SEQUENCE [LARGE SCALE GENOMIC DNA]</scope>
    <source>
        <strain evidence="1 2">WSM1325</strain>
        <plasmid evidence="2">Plasmid pR132502</plasmid>
    </source>
</reference>
<accession>C6B7G0</accession>
<evidence type="ECO:0000313" key="2">
    <source>
        <dbReference type="Proteomes" id="UP000002256"/>
    </source>
</evidence>
<proteinExistence type="predicted"/>
<evidence type="ECO:0000313" key="1">
    <source>
        <dbReference type="EMBL" id="ACS60018.1"/>
    </source>
</evidence>
<name>C6B7G0_RHILS</name>
<protein>
    <submittedName>
        <fullName evidence="1">Uncharacterized protein</fullName>
    </submittedName>
</protein>
<dbReference type="HOGENOM" id="CLU_2247920_0_0_5"/>
<gene>
    <name evidence="1" type="ordered locus">Rleg_6996</name>
</gene>
<dbReference type="Proteomes" id="UP000002256">
    <property type="component" value="Plasmid pR132502"/>
</dbReference>
<organism evidence="1 2">
    <name type="scientific">Rhizobium leguminosarum bv. trifolii (strain WSM1325)</name>
    <dbReference type="NCBI Taxonomy" id="395491"/>
    <lineage>
        <taxon>Bacteria</taxon>
        <taxon>Pseudomonadati</taxon>
        <taxon>Pseudomonadota</taxon>
        <taxon>Alphaproteobacteria</taxon>
        <taxon>Hyphomicrobiales</taxon>
        <taxon>Rhizobiaceae</taxon>
        <taxon>Rhizobium/Agrobacterium group</taxon>
        <taxon>Rhizobium</taxon>
    </lineage>
</organism>
<dbReference type="AlphaFoldDB" id="C6B7G0"/>